<gene>
    <name evidence="8" type="ORF">ElyMa_004043500</name>
</gene>
<dbReference type="PANTHER" id="PTHR48041">
    <property type="entry name" value="ABC TRANSPORTER G FAMILY MEMBER 28"/>
    <property type="match status" value="1"/>
</dbReference>
<evidence type="ECO:0000259" key="7">
    <source>
        <dbReference type="Pfam" id="PF01061"/>
    </source>
</evidence>
<dbReference type="AlphaFoldDB" id="A0AAV4G6Z3"/>
<sequence>MVGLNDSSDAYFFNLLVVVLVVFNAMSTGTFVSVIAGNYEMSIVVASPVILLHMLFSGFLINTKDIPDYLQWTKEISFMKNGYQLLMVNQWRDFDTIPCPGAEDIPTNMSIQERCAQLACPYSSGDAILAYTSMKDERSEDVLQMSLLGGGFYLMALVGLMIRTRLSRE</sequence>
<evidence type="ECO:0000313" key="8">
    <source>
        <dbReference type="EMBL" id="GFR80345.1"/>
    </source>
</evidence>
<dbReference type="InterPro" id="IPR050352">
    <property type="entry name" value="ABCG_transporters"/>
</dbReference>
<accession>A0AAV4G6Z3</accession>
<keyword evidence="2" id="KW-0813">Transport</keyword>
<dbReference type="GO" id="GO:0016020">
    <property type="term" value="C:membrane"/>
    <property type="evidence" value="ECO:0007669"/>
    <property type="project" value="UniProtKB-SubCell"/>
</dbReference>
<reference evidence="8 9" key="1">
    <citation type="journal article" date="2021" name="Elife">
        <title>Chloroplast acquisition without the gene transfer in kleptoplastic sea slugs, Plakobranchus ocellatus.</title>
        <authorList>
            <person name="Maeda T."/>
            <person name="Takahashi S."/>
            <person name="Yoshida T."/>
            <person name="Shimamura S."/>
            <person name="Takaki Y."/>
            <person name="Nagai Y."/>
            <person name="Toyoda A."/>
            <person name="Suzuki Y."/>
            <person name="Arimoto A."/>
            <person name="Ishii H."/>
            <person name="Satoh N."/>
            <person name="Nishiyama T."/>
            <person name="Hasebe M."/>
            <person name="Maruyama T."/>
            <person name="Minagawa J."/>
            <person name="Obokata J."/>
            <person name="Shigenobu S."/>
        </authorList>
    </citation>
    <scope>NUCLEOTIDE SEQUENCE [LARGE SCALE GENOMIC DNA]</scope>
</reference>
<dbReference type="GO" id="GO:0140359">
    <property type="term" value="F:ABC-type transporter activity"/>
    <property type="evidence" value="ECO:0007669"/>
    <property type="project" value="InterPro"/>
</dbReference>
<keyword evidence="4 6" id="KW-1133">Transmembrane helix</keyword>
<keyword evidence="9" id="KW-1185">Reference proteome</keyword>
<proteinExistence type="predicted"/>
<evidence type="ECO:0000256" key="6">
    <source>
        <dbReference type="SAM" id="Phobius"/>
    </source>
</evidence>
<evidence type="ECO:0000256" key="1">
    <source>
        <dbReference type="ARBA" id="ARBA00004141"/>
    </source>
</evidence>
<evidence type="ECO:0000313" key="9">
    <source>
        <dbReference type="Proteomes" id="UP000762676"/>
    </source>
</evidence>
<evidence type="ECO:0000256" key="5">
    <source>
        <dbReference type="ARBA" id="ARBA00023136"/>
    </source>
</evidence>
<evidence type="ECO:0000256" key="2">
    <source>
        <dbReference type="ARBA" id="ARBA00022448"/>
    </source>
</evidence>
<protein>
    <submittedName>
        <fullName evidence="8">ABC transporter white</fullName>
    </submittedName>
</protein>
<dbReference type="PANTHER" id="PTHR48041:SF139">
    <property type="entry name" value="PROTEIN SCARLET"/>
    <property type="match status" value="1"/>
</dbReference>
<organism evidence="8 9">
    <name type="scientific">Elysia marginata</name>
    <dbReference type="NCBI Taxonomy" id="1093978"/>
    <lineage>
        <taxon>Eukaryota</taxon>
        <taxon>Metazoa</taxon>
        <taxon>Spiralia</taxon>
        <taxon>Lophotrochozoa</taxon>
        <taxon>Mollusca</taxon>
        <taxon>Gastropoda</taxon>
        <taxon>Heterobranchia</taxon>
        <taxon>Euthyneura</taxon>
        <taxon>Panpulmonata</taxon>
        <taxon>Sacoglossa</taxon>
        <taxon>Placobranchoidea</taxon>
        <taxon>Plakobranchidae</taxon>
        <taxon>Elysia</taxon>
    </lineage>
</organism>
<feature type="transmembrane region" description="Helical" evidence="6">
    <location>
        <begin position="12"/>
        <end position="36"/>
    </location>
</feature>
<keyword evidence="5 6" id="KW-0472">Membrane</keyword>
<dbReference type="InterPro" id="IPR013525">
    <property type="entry name" value="ABC2_TM"/>
</dbReference>
<dbReference type="Pfam" id="PF01061">
    <property type="entry name" value="ABC2_membrane"/>
    <property type="match status" value="1"/>
</dbReference>
<evidence type="ECO:0000256" key="3">
    <source>
        <dbReference type="ARBA" id="ARBA00022692"/>
    </source>
</evidence>
<feature type="domain" description="ABC-2 type transporter transmembrane" evidence="7">
    <location>
        <begin position="1"/>
        <end position="91"/>
    </location>
</feature>
<comment type="subcellular location">
    <subcellularLocation>
        <location evidence="1">Membrane</location>
        <topology evidence="1">Multi-pass membrane protein</topology>
    </subcellularLocation>
</comment>
<dbReference type="Proteomes" id="UP000762676">
    <property type="component" value="Unassembled WGS sequence"/>
</dbReference>
<name>A0AAV4G6Z3_9GAST</name>
<comment type="caution">
    <text evidence="8">The sequence shown here is derived from an EMBL/GenBank/DDBJ whole genome shotgun (WGS) entry which is preliminary data.</text>
</comment>
<feature type="transmembrane region" description="Helical" evidence="6">
    <location>
        <begin position="142"/>
        <end position="162"/>
    </location>
</feature>
<feature type="transmembrane region" description="Helical" evidence="6">
    <location>
        <begin position="43"/>
        <end position="61"/>
    </location>
</feature>
<dbReference type="EMBL" id="BMAT01008214">
    <property type="protein sequence ID" value="GFR80345.1"/>
    <property type="molecule type" value="Genomic_DNA"/>
</dbReference>
<evidence type="ECO:0000256" key="4">
    <source>
        <dbReference type="ARBA" id="ARBA00022989"/>
    </source>
</evidence>
<keyword evidence="3 6" id="KW-0812">Transmembrane</keyword>